<dbReference type="EMBL" id="DXES01000149">
    <property type="protein sequence ID" value="HIX65946.1"/>
    <property type="molecule type" value="Genomic_DNA"/>
</dbReference>
<dbReference type="GO" id="GO:0061504">
    <property type="term" value="P:cyclic threonylcarbamoyladenosine biosynthetic process"/>
    <property type="evidence" value="ECO:0007669"/>
    <property type="project" value="TreeGrafter"/>
</dbReference>
<evidence type="ECO:0000259" key="1">
    <source>
        <dbReference type="Pfam" id="PF00899"/>
    </source>
</evidence>
<reference evidence="2" key="1">
    <citation type="journal article" date="2021" name="PeerJ">
        <title>Extensive microbial diversity within the chicken gut microbiome revealed by metagenomics and culture.</title>
        <authorList>
            <person name="Gilroy R."/>
            <person name="Ravi A."/>
            <person name="Getino M."/>
            <person name="Pursley I."/>
            <person name="Horton D.L."/>
            <person name="Alikhan N.F."/>
            <person name="Baker D."/>
            <person name="Gharbi K."/>
            <person name="Hall N."/>
            <person name="Watson M."/>
            <person name="Adriaenssens E.M."/>
            <person name="Foster-Nyarko E."/>
            <person name="Jarju S."/>
            <person name="Secka A."/>
            <person name="Antonio M."/>
            <person name="Oren A."/>
            <person name="Chaudhuri R.R."/>
            <person name="La Ragione R."/>
            <person name="Hildebrand F."/>
            <person name="Pallen M.J."/>
        </authorList>
    </citation>
    <scope>NUCLEOTIDE SEQUENCE</scope>
    <source>
        <strain evidence="2">CHK188-5543</strain>
    </source>
</reference>
<evidence type="ECO:0000313" key="2">
    <source>
        <dbReference type="EMBL" id="HIX65946.1"/>
    </source>
</evidence>
<dbReference type="Proteomes" id="UP000886800">
    <property type="component" value="Unassembled WGS sequence"/>
</dbReference>
<evidence type="ECO:0000313" key="3">
    <source>
        <dbReference type="Proteomes" id="UP000886800"/>
    </source>
</evidence>
<dbReference type="AlphaFoldDB" id="A0A9D1WRW9"/>
<dbReference type="InterPro" id="IPR035985">
    <property type="entry name" value="Ubiquitin-activating_enz"/>
</dbReference>
<dbReference type="InterPro" id="IPR045886">
    <property type="entry name" value="ThiF/MoeB/HesA"/>
</dbReference>
<dbReference type="GO" id="GO:0061503">
    <property type="term" value="F:tRNA threonylcarbamoyladenosine dehydratase"/>
    <property type="evidence" value="ECO:0007669"/>
    <property type="project" value="TreeGrafter"/>
</dbReference>
<dbReference type="GO" id="GO:0008641">
    <property type="term" value="F:ubiquitin-like modifier activating enzyme activity"/>
    <property type="evidence" value="ECO:0007669"/>
    <property type="project" value="InterPro"/>
</dbReference>
<protein>
    <submittedName>
        <fullName evidence="2">tRNA threonylcarbamoyladenosine dehydratase</fullName>
    </submittedName>
</protein>
<gene>
    <name evidence="2" type="ORF">H9736_06825</name>
</gene>
<accession>A0A9D1WRW9</accession>
<name>A0A9D1WRW9_9FIRM</name>
<proteinExistence type="predicted"/>
<dbReference type="Gene3D" id="3.40.50.720">
    <property type="entry name" value="NAD(P)-binding Rossmann-like Domain"/>
    <property type="match status" value="1"/>
</dbReference>
<dbReference type="CDD" id="cd00755">
    <property type="entry name" value="YgdL_like"/>
    <property type="match status" value="1"/>
</dbReference>
<dbReference type="InterPro" id="IPR000594">
    <property type="entry name" value="ThiF_NAD_FAD-bd"/>
</dbReference>
<comment type="caution">
    <text evidence="2">The sequence shown here is derived from an EMBL/GenBank/DDBJ whole genome shotgun (WGS) entry which is preliminary data.</text>
</comment>
<dbReference type="Pfam" id="PF00899">
    <property type="entry name" value="ThiF"/>
    <property type="match status" value="1"/>
</dbReference>
<reference evidence="2" key="2">
    <citation type="submission" date="2021-04" db="EMBL/GenBank/DDBJ databases">
        <authorList>
            <person name="Gilroy R."/>
        </authorList>
    </citation>
    <scope>NUCLEOTIDE SEQUENCE</scope>
    <source>
        <strain evidence="2">CHK188-5543</strain>
    </source>
</reference>
<dbReference type="SUPFAM" id="SSF69572">
    <property type="entry name" value="Activating enzymes of the ubiquitin-like proteins"/>
    <property type="match status" value="1"/>
</dbReference>
<sequence>MEDWQERTRRLLGPQALERLAQARVAVLGLGGVGSAAAEALGRCGVGHLLLVDRDLVDPTNLNRQLVATRRTVGQPKASAMAQRLGEINPAGEFTPLQAFYLPGQGQFLYDWQPQAVVDAVDNVTAKLDLVEQCQARGIPLLTCLGTGNRLDPSQLRLGDLAETAQGCGCGLARVLRRELRRRGITHHPVVYSLEPPRPVEGRAPASSPFVPPAAGLLMAYWAVGTLLGEG</sequence>
<organism evidence="2 3">
    <name type="scientific">Candidatus Anaerotruncus excrementipullorum</name>
    <dbReference type="NCBI Taxonomy" id="2838465"/>
    <lineage>
        <taxon>Bacteria</taxon>
        <taxon>Bacillati</taxon>
        <taxon>Bacillota</taxon>
        <taxon>Clostridia</taxon>
        <taxon>Eubacteriales</taxon>
        <taxon>Oscillospiraceae</taxon>
        <taxon>Anaerotruncus</taxon>
    </lineage>
</organism>
<dbReference type="PANTHER" id="PTHR43267:SF1">
    <property type="entry name" value="TRNA THREONYLCARBAMOYLADENOSINE DEHYDRATASE"/>
    <property type="match status" value="1"/>
</dbReference>
<dbReference type="PANTHER" id="PTHR43267">
    <property type="entry name" value="TRNA THREONYLCARBAMOYLADENOSINE DEHYDRATASE"/>
    <property type="match status" value="1"/>
</dbReference>
<feature type="domain" description="THIF-type NAD/FAD binding fold" evidence="1">
    <location>
        <begin position="11"/>
        <end position="143"/>
    </location>
</feature>